<accession>A0A562UWL1</accession>
<dbReference type="RefSeq" id="WP_067599886.1">
    <property type="nucleotide sequence ID" value="NZ_CP015963.1"/>
</dbReference>
<dbReference type="OrthoDB" id="7392179at2"/>
<dbReference type="STRING" id="476157.GCA_001663155_01725"/>
<protein>
    <submittedName>
        <fullName evidence="2">Uncharacterized protein</fullName>
    </submittedName>
</protein>
<feature type="transmembrane region" description="Helical" evidence="1">
    <location>
        <begin position="46"/>
        <end position="63"/>
    </location>
</feature>
<proteinExistence type="predicted"/>
<reference evidence="2 3" key="1">
    <citation type="submission" date="2019-07" db="EMBL/GenBank/DDBJ databases">
        <title>Genomic Encyclopedia of Archaeal and Bacterial Type Strains, Phase II (KMG-II): from individual species to whole genera.</title>
        <authorList>
            <person name="Goeker M."/>
        </authorList>
    </citation>
    <scope>NUCLEOTIDE SEQUENCE [LARGE SCALE GENOMIC DNA]</scope>
    <source>
        <strain evidence="2 3">ATCC BAA-2084</strain>
    </source>
</reference>
<evidence type="ECO:0000313" key="2">
    <source>
        <dbReference type="EMBL" id="TWJ09976.1"/>
    </source>
</evidence>
<comment type="caution">
    <text evidence="2">The sequence shown here is derived from an EMBL/GenBank/DDBJ whole genome shotgun (WGS) entry which is preliminary data.</text>
</comment>
<sequence>MTREQKREALKERIAAAQARFGDRSPEDIASDAASAAFQYAKQNPVVVIGGALALGLALGSFTRRGRKAAAAGGLFTRLATDVAIGFAVAMYEKAHHAKSEVGLAKGQELIEQNSDQE</sequence>
<dbReference type="AlphaFoldDB" id="A0A562UWL1"/>
<dbReference type="EMBL" id="VLLK01000001">
    <property type="protein sequence ID" value="TWJ09976.1"/>
    <property type="molecule type" value="Genomic_DNA"/>
</dbReference>
<gene>
    <name evidence="2" type="ORF">JN10_1632</name>
</gene>
<name>A0A562UWL1_9SPHN</name>
<evidence type="ECO:0000256" key="1">
    <source>
        <dbReference type="SAM" id="Phobius"/>
    </source>
</evidence>
<keyword evidence="1" id="KW-0812">Transmembrane</keyword>
<evidence type="ECO:0000313" key="3">
    <source>
        <dbReference type="Proteomes" id="UP000320547"/>
    </source>
</evidence>
<keyword evidence="1" id="KW-0472">Membrane</keyword>
<keyword evidence="1" id="KW-1133">Transmembrane helix</keyword>
<keyword evidence="3" id="KW-1185">Reference proteome</keyword>
<dbReference type="Proteomes" id="UP000320547">
    <property type="component" value="Unassembled WGS sequence"/>
</dbReference>
<organism evidence="2 3">
    <name type="scientific">Altererythrobacter ishigakiensis</name>
    <dbReference type="NCBI Taxonomy" id="476157"/>
    <lineage>
        <taxon>Bacteria</taxon>
        <taxon>Pseudomonadati</taxon>
        <taxon>Pseudomonadota</taxon>
        <taxon>Alphaproteobacteria</taxon>
        <taxon>Sphingomonadales</taxon>
        <taxon>Erythrobacteraceae</taxon>
        <taxon>Altererythrobacter</taxon>
    </lineage>
</organism>